<name>A0A2T0T1R3_9PSEU</name>
<evidence type="ECO:0000256" key="4">
    <source>
        <dbReference type="ARBA" id="ARBA00023125"/>
    </source>
</evidence>
<dbReference type="CDD" id="cd00383">
    <property type="entry name" value="trans_reg_C"/>
    <property type="match status" value="1"/>
</dbReference>
<dbReference type="GO" id="GO:0032993">
    <property type="term" value="C:protein-DNA complex"/>
    <property type="evidence" value="ECO:0007669"/>
    <property type="project" value="TreeGrafter"/>
</dbReference>
<dbReference type="GO" id="GO:0006355">
    <property type="term" value="P:regulation of DNA-templated transcription"/>
    <property type="evidence" value="ECO:0007669"/>
    <property type="project" value="InterPro"/>
</dbReference>
<comment type="caution">
    <text evidence="10">The sequence shown here is derived from an EMBL/GenBank/DDBJ whole genome shotgun (WGS) entry which is preliminary data.</text>
</comment>
<dbReference type="InterPro" id="IPR039420">
    <property type="entry name" value="WalR-like"/>
</dbReference>
<evidence type="ECO:0000256" key="1">
    <source>
        <dbReference type="ARBA" id="ARBA00022553"/>
    </source>
</evidence>
<dbReference type="SUPFAM" id="SSF46894">
    <property type="entry name" value="C-terminal effector domain of the bipartite response regulators"/>
    <property type="match status" value="1"/>
</dbReference>
<dbReference type="PROSITE" id="PS50110">
    <property type="entry name" value="RESPONSE_REGULATORY"/>
    <property type="match status" value="1"/>
</dbReference>
<dbReference type="InterPro" id="IPR016032">
    <property type="entry name" value="Sig_transdc_resp-reg_C-effctor"/>
</dbReference>
<dbReference type="SMART" id="SM00448">
    <property type="entry name" value="REC"/>
    <property type="match status" value="1"/>
</dbReference>
<dbReference type="PROSITE" id="PS51755">
    <property type="entry name" value="OMPR_PHOB"/>
    <property type="match status" value="1"/>
</dbReference>
<feature type="DNA-binding region" description="OmpR/PhoB-type" evidence="7">
    <location>
        <begin position="149"/>
        <end position="247"/>
    </location>
</feature>
<feature type="domain" description="OmpR/PhoB-type" evidence="9">
    <location>
        <begin position="149"/>
        <end position="247"/>
    </location>
</feature>
<dbReference type="Gene3D" id="3.40.50.2300">
    <property type="match status" value="1"/>
</dbReference>
<dbReference type="Pfam" id="PF00072">
    <property type="entry name" value="Response_reg"/>
    <property type="match status" value="1"/>
</dbReference>
<gene>
    <name evidence="10" type="ORF">CLV43_107181</name>
</gene>
<dbReference type="InterPro" id="IPR036388">
    <property type="entry name" value="WH-like_DNA-bd_sf"/>
</dbReference>
<evidence type="ECO:0000259" key="8">
    <source>
        <dbReference type="PROSITE" id="PS50110"/>
    </source>
</evidence>
<evidence type="ECO:0000256" key="7">
    <source>
        <dbReference type="PROSITE-ProRule" id="PRU01091"/>
    </source>
</evidence>
<keyword evidence="1 6" id="KW-0597">Phosphoprotein</keyword>
<dbReference type="GO" id="GO:0005829">
    <property type="term" value="C:cytosol"/>
    <property type="evidence" value="ECO:0007669"/>
    <property type="project" value="TreeGrafter"/>
</dbReference>
<evidence type="ECO:0000256" key="6">
    <source>
        <dbReference type="PROSITE-ProRule" id="PRU00169"/>
    </source>
</evidence>
<dbReference type="FunFam" id="3.40.50.2300:FF:000001">
    <property type="entry name" value="DNA-binding response regulator PhoB"/>
    <property type="match status" value="1"/>
</dbReference>
<evidence type="ECO:0000256" key="2">
    <source>
        <dbReference type="ARBA" id="ARBA00023012"/>
    </source>
</evidence>
<proteinExistence type="predicted"/>
<dbReference type="SMART" id="SM00862">
    <property type="entry name" value="Trans_reg_C"/>
    <property type="match status" value="1"/>
</dbReference>
<sequence length="250" mass="27668">MTVVAALPRTPEPVTLQAMSRVLVVEDTESIREVVEMALDEACFDVRTAGDGDRALLEMRAWRPDVVVLDLNIPGPNGLEVCRRMRDFSNAYVLMLTARADEVDKLVGLSAGADDYLTKPFSPRELVARIQAMLRRPKELGVAVPEQVSAERVVGPLRIDVEAHEVTVDGTHLVLTRLEFALLDALTENVRLVSSRDRLRRAAWGEAWLADDHAVDVHLSNLRRKLAGAGVDGFIATVRGVGYRVDRRVL</sequence>
<dbReference type="PANTHER" id="PTHR48111">
    <property type="entry name" value="REGULATOR OF RPOS"/>
    <property type="match status" value="1"/>
</dbReference>
<dbReference type="InterPro" id="IPR001867">
    <property type="entry name" value="OmpR/PhoB-type_DNA-bd"/>
</dbReference>
<dbReference type="EMBL" id="PVTF01000007">
    <property type="protein sequence ID" value="PRY39597.1"/>
    <property type="molecule type" value="Genomic_DNA"/>
</dbReference>
<feature type="domain" description="Response regulatory" evidence="8">
    <location>
        <begin position="21"/>
        <end position="134"/>
    </location>
</feature>
<accession>A0A2T0T1R3</accession>
<organism evidence="10 11">
    <name type="scientific">Umezawaea tangerina</name>
    <dbReference type="NCBI Taxonomy" id="84725"/>
    <lineage>
        <taxon>Bacteria</taxon>
        <taxon>Bacillati</taxon>
        <taxon>Actinomycetota</taxon>
        <taxon>Actinomycetes</taxon>
        <taxon>Pseudonocardiales</taxon>
        <taxon>Pseudonocardiaceae</taxon>
        <taxon>Umezawaea</taxon>
    </lineage>
</organism>
<feature type="modified residue" description="4-aspartylphosphate" evidence="6">
    <location>
        <position position="70"/>
    </location>
</feature>
<keyword evidence="5" id="KW-0804">Transcription</keyword>
<evidence type="ECO:0000256" key="3">
    <source>
        <dbReference type="ARBA" id="ARBA00023015"/>
    </source>
</evidence>
<dbReference type="Gene3D" id="1.10.10.10">
    <property type="entry name" value="Winged helix-like DNA-binding domain superfamily/Winged helix DNA-binding domain"/>
    <property type="match status" value="1"/>
</dbReference>
<keyword evidence="11" id="KW-1185">Reference proteome</keyword>
<evidence type="ECO:0000313" key="10">
    <source>
        <dbReference type="EMBL" id="PRY39597.1"/>
    </source>
</evidence>
<dbReference type="Proteomes" id="UP000239494">
    <property type="component" value="Unassembled WGS sequence"/>
</dbReference>
<dbReference type="GO" id="GO:0000976">
    <property type="term" value="F:transcription cis-regulatory region binding"/>
    <property type="evidence" value="ECO:0007669"/>
    <property type="project" value="TreeGrafter"/>
</dbReference>
<keyword evidence="2" id="KW-0902">Two-component regulatory system</keyword>
<dbReference type="Gene3D" id="6.10.250.690">
    <property type="match status" value="1"/>
</dbReference>
<dbReference type="GO" id="GO:0000156">
    <property type="term" value="F:phosphorelay response regulator activity"/>
    <property type="evidence" value="ECO:0007669"/>
    <property type="project" value="TreeGrafter"/>
</dbReference>
<evidence type="ECO:0000259" key="9">
    <source>
        <dbReference type="PROSITE" id="PS51755"/>
    </source>
</evidence>
<evidence type="ECO:0000256" key="5">
    <source>
        <dbReference type="ARBA" id="ARBA00023163"/>
    </source>
</evidence>
<dbReference type="InterPro" id="IPR011006">
    <property type="entry name" value="CheY-like_superfamily"/>
</dbReference>
<keyword evidence="4 7" id="KW-0238">DNA-binding</keyword>
<dbReference type="Pfam" id="PF00486">
    <property type="entry name" value="Trans_reg_C"/>
    <property type="match status" value="1"/>
</dbReference>
<protein>
    <submittedName>
        <fullName evidence="10">Winged helix family two component transcriptional regulator</fullName>
    </submittedName>
</protein>
<dbReference type="AlphaFoldDB" id="A0A2T0T1R3"/>
<dbReference type="SUPFAM" id="SSF52172">
    <property type="entry name" value="CheY-like"/>
    <property type="match status" value="1"/>
</dbReference>
<dbReference type="InterPro" id="IPR001789">
    <property type="entry name" value="Sig_transdc_resp-reg_receiver"/>
</dbReference>
<reference evidence="10 11" key="1">
    <citation type="submission" date="2018-03" db="EMBL/GenBank/DDBJ databases">
        <title>Genomic Encyclopedia of Archaeal and Bacterial Type Strains, Phase II (KMG-II): from individual species to whole genera.</title>
        <authorList>
            <person name="Goeker M."/>
        </authorList>
    </citation>
    <scope>NUCLEOTIDE SEQUENCE [LARGE SCALE GENOMIC DNA]</scope>
    <source>
        <strain evidence="10 11">DSM 44720</strain>
    </source>
</reference>
<evidence type="ECO:0000313" key="11">
    <source>
        <dbReference type="Proteomes" id="UP000239494"/>
    </source>
</evidence>
<dbReference type="PANTHER" id="PTHR48111:SF4">
    <property type="entry name" value="DNA-BINDING DUAL TRANSCRIPTIONAL REGULATOR OMPR"/>
    <property type="match status" value="1"/>
</dbReference>
<keyword evidence="3" id="KW-0805">Transcription regulation</keyword>